<dbReference type="InterPro" id="IPR011989">
    <property type="entry name" value="ARM-like"/>
</dbReference>
<proteinExistence type="inferred from homology"/>
<feature type="domain" description="RNA polymerase II assembly factor Rtp1 C-terminal" evidence="3">
    <location>
        <begin position="1274"/>
        <end position="1303"/>
    </location>
</feature>
<evidence type="ECO:0000256" key="2">
    <source>
        <dbReference type="SAM" id="MobiDB-lite"/>
    </source>
</evidence>
<keyword evidence="6" id="KW-1185">Reference proteome</keyword>
<comment type="similarity">
    <text evidence="1">Belongs to the Tango6 family.</text>
</comment>
<dbReference type="OrthoDB" id="39591at2759"/>
<dbReference type="PANTHER" id="PTHR20959">
    <property type="entry name" value="TRANSPORT AND GOLGI ORGANIZATION PROTEIN 6 FAMILY MEMBER"/>
    <property type="match status" value="1"/>
</dbReference>
<dbReference type="InterPro" id="IPR039600">
    <property type="entry name" value="TANGO6/Rtp1"/>
</dbReference>
<dbReference type="Pfam" id="PF10363">
    <property type="entry name" value="RTP1_C1"/>
    <property type="match status" value="1"/>
</dbReference>
<dbReference type="GeneID" id="40724593"/>
<dbReference type="InterPro" id="IPR019414">
    <property type="entry name" value="Rtp1_C2"/>
</dbReference>
<organism evidence="5 6">
    <name type="scientific">Sporisorium graminicola</name>
    <dbReference type="NCBI Taxonomy" id="280036"/>
    <lineage>
        <taxon>Eukaryota</taxon>
        <taxon>Fungi</taxon>
        <taxon>Dikarya</taxon>
        <taxon>Basidiomycota</taxon>
        <taxon>Ustilaginomycotina</taxon>
        <taxon>Ustilaginomycetes</taxon>
        <taxon>Ustilaginales</taxon>
        <taxon>Ustilaginaceae</taxon>
        <taxon>Sporisorium</taxon>
    </lineage>
</organism>
<feature type="compositionally biased region" description="Basic and acidic residues" evidence="2">
    <location>
        <begin position="782"/>
        <end position="794"/>
    </location>
</feature>
<protein>
    <recommendedName>
        <fullName evidence="7">RNA polymerase II assembly factor Rtp1 C-terminal domain-containing protein</fullName>
    </recommendedName>
</protein>
<dbReference type="Proteomes" id="UP000306050">
    <property type="component" value="Chromosome SGRAM_12"/>
</dbReference>
<evidence type="ECO:0000259" key="3">
    <source>
        <dbReference type="Pfam" id="PF10304"/>
    </source>
</evidence>
<dbReference type="InterPro" id="IPR016024">
    <property type="entry name" value="ARM-type_fold"/>
</dbReference>
<evidence type="ECO:0008006" key="7">
    <source>
        <dbReference type="Google" id="ProtNLM"/>
    </source>
</evidence>
<dbReference type="Gene3D" id="1.25.10.10">
    <property type="entry name" value="Leucine-rich Repeat Variant"/>
    <property type="match status" value="1"/>
</dbReference>
<reference evidence="5 6" key="1">
    <citation type="submission" date="2019-05" db="EMBL/GenBank/DDBJ databases">
        <title>Sporisorium graminicola CBS 10092 draft sequencing and annotation.</title>
        <authorList>
            <person name="Solano-Gonzalez S."/>
            <person name="Caddick M.X."/>
            <person name="Darby A."/>
        </authorList>
    </citation>
    <scope>NUCLEOTIDE SEQUENCE [LARGE SCALE GENOMIC DNA]</scope>
    <source>
        <strain evidence="5 6">CBS 10092</strain>
    </source>
</reference>
<evidence type="ECO:0000313" key="5">
    <source>
        <dbReference type="EMBL" id="TKY89167.1"/>
    </source>
</evidence>
<feature type="compositionally biased region" description="Polar residues" evidence="2">
    <location>
        <begin position="769"/>
        <end position="781"/>
    </location>
</feature>
<evidence type="ECO:0000259" key="4">
    <source>
        <dbReference type="Pfam" id="PF10363"/>
    </source>
</evidence>
<accession>A0A4U7KY22</accession>
<comment type="caution">
    <text evidence="5">The sequence shown here is derived from an EMBL/GenBank/DDBJ whole genome shotgun (WGS) entry which is preliminary data.</text>
</comment>
<gene>
    <name evidence="5" type="ORF">EX895_001698</name>
</gene>
<dbReference type="PANTHER" id="PTHR20959:SF1">
    <property type="entry name" value="TRANSPORT AND GOLGI ORGANIZATION PROTEIN 6 HOMOLOG"/>
    <property type="match status" value="1"/>
</dbReference>
<dbReference type="RefSeq" id="XP_029741152.1">
    <property type="nucleotide sequence ID" value="XM_029882297.1"/>
</dbReference>
<dbReference type="InterPro" id="IPR019451">
    <property type="entry name" value="Rtp1_C1"/>
</dbReference>
<feature type="compositionally biased region" description="Basic and acidic residues" evidence="2">
    <location>
        <begin position="1175"/>
        <end position="1187"/>
    </location>
</feature>
<evidence type="ECO:0000313" key="6">
    <source>
        <dbReference type="Proteomes" id="UP000306050"/>
    </source>
</evidence>
<evidence type="ECO:0000256" key="1">
    <source>
        <dbReference type="ARBA" id="ARBA00005724"/>
    </source>
</evidence>
<dbReference type="GO" id="GO:0009306">
    <property type="term" value="P:protein secretion"/>
    <property type="evidence" value="ECO:0007669"/>
    <property type="project" value="TreeGrafter"/>
</dbReference>
<name>A0A4U7KY22_9BASI</name>
<feature type="region of interest" description="Disordered" evidence="2">
    <location>
        <begin position="769"/>
        <end position="799"/>
    </location>
</feature>
<sequence length="1320" mass="141939">MTDAASSSDTSYRHSLNQALHASRILIGALDDDLGIQKGSKTTKLGAQHQLENEIILNATLSDRLGHAVAADSKLSSFQLHSDPQVATGDLALRLLSLIHTSLVQKKQDADSRVAVQDERLPGLKRKGVQPMEDVGLGIKDVKLVTTLQTLASKWALSTRIKAYDEALFSLAPKGFGQANKSNNSNKLTSDNRFQEIDEDAELQQRATARTAFDTARADLFSVVEGWMSILISHNSSSTTGRPLHATTDVVTVMLRVGIIDYLSSLLRLGFGPSVTQGAATGATPRSASAPTKDAIQKQTAAATTQLLRFLSTHSAMSALSSVIAHSNAKLGAPSFVKAVSSRLLTAQLLRPDGVRSLFIITFGGTDVAEAAELEEQGDAGSGSGNAAPGSNSLKRFEQCARLLLTPPQGMPIDVYMPIILPHLLDILSPNLGASSTVTPPPQEQMRAAGFVLTRISERYREHFSRAMHDRVYSKFCPSTVAVSAAPAAVVRDPTVVTTSEEIDRAVSTLSSFLLFSEPSPTFFTILFEPILPQLLTLYDYLHAPKRDAGKGKVRSVESGGHSDRLKVEVSNFLKTWVRLVDAKPGATSLMQSIQAAERGIGFTPSESKSGQQGFFWSQETDGISIRYGTSHPEDEQDISTLLKDLSLAALAKKISAGNTDELDLTKIAPDLSAKLGLQPDPRLLGSLLKTADRKDLARFLLPSLLDVYMAQKTASRARLVEDDEDSSSETRSVLYLQLILQLFDAFGSDLLQGDVPATLAFIDFSLSSSSQRSGDTPLSQQRKDTSEKSKADPDGLEMPFISAKSSASKASVPSLFNIAAETKDSADQKLEDSKAKAMVDLEGEDASKEEDEDEDEELVSTALSLLLSLLESDTSLSNESQPMLVVIADKIEFLLDSPSDEIRSLAKEAKLVLMARRSSIRGVTPALSKESRTTSETSAKALAYAQAQETYQEALKLLQDPILPVRAHGLVLLRRLVSDDAKSGGQHVERVDPALLPAILDIFLHAVQDEESYLYLNAVQGLSALASSGGGQTIASLVGIYIGRDDGLASQGLASREVEKRLRVGEALLQVIQRCGDAMAAHVDTVVPPLLAKLRDRSLANVLRSSFVSILGTMVEAAPVVMASKGYAAQLAEVCIDIVVIEMVQRPNAPLKGAVKLKVQGKRVADPTEDDEVKENARAQEQRKLDSATSSDAKIAHLRRAAMLLLTLLVRGTRFQLEERDEGGAGGKLMEKLSALRLPGGGILPSVSASGEGVKDTTQQLGKKDLLFPPQLLERLKQVAGYIEARDTDAIVRTHAHDCIEHADALSLDLIQSGVALSL</sequence>
<dbReference type="SUPFAM" id="SSF48371">
    <property type="entry name" value="ARM repeat"/>
    <property type="match status" value="1"/>
</dbReference>
<feature type="region of interest" description="Disordered" evidence="2">
    <location>
        <begin position="1165"/>
        <end position="1191"/>
    </location>
</feature>
<dbReference type="KEGG" id="sgra:EX895_001698"/>
<feature type="domain" description="RNA polymerase II assembly factor Rtp1 C-terminal" evidence="4">
    <location>
        <begin position="952"/>
        <end position="1078"/>
    </location>
</feature>
<dbReference type="EMBL" id="SRRM01000005">
    <property type="protein sequence ID" value="TKY89167.1"/>
    <property type="molecule type" value="Genomic_DNA"/>
</dbReference>
<dbReference type="Pfam" id="PF10304">
    <property type="entry name" value="RTP1_C2"/>
    <property type="match status" value="1"/>
</dbReference>